<reference evidence="1" key="1">
    <citation type="submission" date="2018-05" db="EMBL/GenBank/DDBJ databases">
        <authorList>
            <person name="Lanie J.A."/>
            <person name="Ng W.-L."/>
            <person name="Kazmierczak K.M."/>
            <person name="Andrzejewski T.M."/>
            <person name="Davidsen T.M."/>
            <person name="Wayne K.J."/>
            <person name="Tettelin H."/>
            <person name="Glass J.I."/>
            <person name="Rusch D."/>
            <person name="Podicherti R."/>
            <person name="Tsui H.-C.T."/>
            <person name="Winkler M.E."/>
        </authorList>
    </citation>
    <scope>NUCLEOTIDE SEQUENCE</scope>
</reference>
<protein>
    <recommendedName>
        <fullName evidence="2">Prolyl 4-hydroxylase alpha subunit Fe(2+) 2OG dioxygenase domain-containing protein</fullName>
    </recommendedName>
</protein>
<proteinExistence type="predicted"/>
<dbReference type="Gene3D" id="2.60.120.620">
    <property type="entry name" value="q2cbj1_9rhob like domain"/>
    <property type="match status" value="1"/>
</dbReference>
<gene>
    <name evidence="1" type="ORF">METZ01_LOCUS189510</name>
</gene>
<dbReference type="InterPro" id="IPR012668">
    <property type="entry name" value="CHP02466"/>
</dbReference>
<dbReference type="Pfam" id="PF13759">
    <property type="entry name" value="2OG-FeII_Oxy_5"/>
    <property type="match status" value="1"/>
</dbReference>
<name>A0A382DDS0_9ZZZZ</name>
<dbReference type="AlphaFoldDB" id="A0A382DDS0"/>
<sequence>MESSKPLNSYAPSWNVPFGLTTWEDEAGIDTVTSFLLEKENEILLSTKPHSDGGTGLGIESLTARFGSYNLFDLGEEEPKINELKKFIQKSYIEFVEQDETPIEDLQIVCWYNIIRKGQKIDPHSHGASPITYLSGNIHLGNYNTKTFYKFPYEDIEMHFQNKKGQLTLFPGYIQHRSDEYTEDGIRLSIAFDLWTQEHGTPSSKPKKTVTFMNKDIADEIRSS</sequence>
<evidence type="ECO:0000313" key="1">
    <source>
        <dbReference type="EMBL" id="SVB36656.1"/>
    </source>
</evidence>
<evidence type="ECO:0008006" key="2">
    <source>
        <dbReference type="Google" id="ProtNLM"/>
    </source>
</evidence>
<accession>A0A382DDS0</accession>
<organism evidence="1">
    <name type="scientific">marine metagenome</name>
    <dbReference type="NCBI Taxonomy" id="408172"/>
    <lineage>
        <taxon>unclassified sequences</taxon>
        <taxon>metagenomes</taxon>
        <taxon>ecological metagenomes</taxon>
    </lineage>
</organism>
<dbReference type="EMBL" id="UINC01038927">
    <property type="protein sequence ID" value="SVB36656.1"/>
    <property type="molecule type" value="Genomic_DNA"/>
</dbReference>